<evidence type="ECO:0000313" key="3">
    <source>
        <dbReference type="Proteomes" id="UP000322667"/>
    </source>
</evidence>
<reference evidence="1 3" key="1">
    <citation type="submission" date="2019-07" db="EMBL/GenBank/DDBJ databases">
        <title>WGS assembly of Gossypium tomentosum.</title>
        <authorList>
            <person name="Chen Z.J."/>
            <person name="Sreedasyam A."/>
            <person name="Ando A."/>
            <person name="Song Q."/>
            <person name="De L."/>
            <person name="Hulse-Kemp A."/>
            <person name="Ding M."/>
            <person name="Ye W."/>
            <person name="Kirkbride R."/>
            <person name="Jenkins J."/>
            <person name="Plott C."/>
            <person name="Lovell J."/>
            <person name="Lin Y.-M."/>
            <person name="Vaughn R."/>
            <person name="Liu B."/>
            <person name="Li W."/>
            <person name="Simpson S."/>
            <person name="Scheffler B."/>
            <person name="Saski C."/>
            <person name="Grover C."/>
            <person name="Hu G."/>
            <person name="Conover J."/>
            <person name="Carlson J."/>
            <person name="Shu S."/>
            <person name="Boston L."/>
            <person name="Williams M."/>
            <person name="Peterson D."/>
            <person name="Mcgee K."/>
            <person name="Jones D."/>
            <person name="Wendel J."/>
            <person name="Stelly D."/>
            <person name="Grimwood J."/>
            <person name="Schmutz J."/>
        </authorList>
    </citation>
    <scope>NUCLEOTIDE SEQUENCE [LARGE SCALE GENOMIC DNA]</scope>
    <source>
        <strain evidence="1">7179.01</strain>
    </source>
</reference>
<protein>
    <submittedName>
        <fullName evidence="1">Uncharacterized protein</fullName>
    </submittedName>
</protein>
<keyword evidence="3" id="KW-1185">Reference proteome</keyword>
<dbReference type="EMBL" id="CM017633">
    <property type="protein sequence ID" value="TYH47278.1"/>
    <property type="molecule type" value="Genomic_DNA"/>
</dbReference>
<name>A0A5D2IX91_GOSTO</name>
<dbReference type="Proteomes" id="UP000322667">
    <property type="component" value="Chromosome D11"/>
</dbReference>
<gene>
    <name evidence="2" type="ORF">ES332_D07G251000v1</name>
    <name evidence="1" type="ORF">ES332_D11G400000v1</name>
</gene>
<evidence type="ECO:0000313" key="2">
    <source>
        <dbReference type="EMBL" id="TYH64217.1"/>
    </source>
</evidence>
<sequence>MASKQRSPPTTPHRQIRLQIAILPILLAVVRDLQMRAKG</sequence>
<dbReference type="Proteomes" id="UP000322667">
    <property type="component" value="Chromosome D07"/>
</dbReference>
<accession>A0A5D2IX91</accession>
<dbReference type="EMBL" id="CM017629">
    <property type="protein sequence ID" value="TYH64217.1"/>
    <property type="molecule type" value="Genomic_DNA"/>
</dbReference>
<proteinExistence type="predicted"/>
<evidence type="ECO:0000313" key="1">
    <source>
        <dbReference type="EMBL" id="TYH47278.1"/>
    </source>
</evidence>
<dbReference type="AlphaFoldDB" id="A0A5D2IX91"/>
<organism evidence="1 3">
    <name type="scientific">Gossypium tomentosum</name>
    <name type="common">Hawaiian cotton</name>
    <name type="synonym">Gossypium sandvicense</name>
    <dbReference type="NCBI Taxonomy" id="34277"/>
    <lineage>
        <taxon>Eukaryota</taxon>
        <taxon>Viridiplantae</taxon>
        <taxon>Streptophyta</taxon>
        <taxon>Embryophyta</taxon>
        <taxon>Tracheophyta</taxon>
        <taxon>Spermatophyta</taxon>
        <taxon>Magnoliopsida</taxon>
        <taxon>eudicotyledons</taxon>
        <taxon>Gunneridae</taxon>
        <taxon>Pentapetalae</taxon>
        <taxon>rosids</taxon>
        <taxon>malvids</taxon>
        <taxon>Malvales</taxon>
        <taxon>Malvaceae</taxon>
        <taxon>Malvoideae</taxon>
        <taxon>Gossypium</taxon>
    </lineage>
</organism>